<dbReference type="InterPro" id="IPR036388">
    <property type="entry name" value="WH-like_DNA-bd_sf"/>
</dbReference>
<dbReference type="InterPro" id="IPR016032">
    <property type="entry name" value="Sig_transdc_resp-reg_C-effctor"/>
</dbReference>
<dbReference type="SUPFAM" id="SSF46894">
    <property type="entry name" value="C-terminal effector domain of the bipartite response regulators"/>
    <property type="match status" value="1"/>
</dbReference>
<sequence>MISHGHGADQLCPAATELYKRALREGWVPYTDAEQTPCLIDFGLLYPDLEDTGRLRPTSPTAALPRLLRTIARTIAQQRERELALVETFEPLMAYSFGSSSPPSPPLITAVLGQPRIDDAISGSMAEATEELLTVQPGGTRPPELLARNLRREQEMLARGGRMRTLYQHTTRHAPAVVGHYEKLGPRAEVRTLDEVPQRLIVIDRTVAYIPAATDNSAALEIRHPALITFFATMFDRLWRLATPMHPQVAAEGRAQHGITSRQRTIAGLLVEGHTDAEIAERLGMNVRTVRIHVAKLASTLDSKNRAQLGYLICESGLLKED</sequence>
<dbReference type="PROSITE" id="PS50043">
    <property type="entry name" value="HTH_LUXR_2"/>
    <property type="match status" value="1"/>
</dbReference>
<dbReference type="InterPro" id="IPR000792">
    <property type="entry name" value="Tscrpt_reg_LuxR_C"/>
</dbReference>
<dbReference type="InterPro" id="IPR051797">
    <property type="entry name" value="TrmB-like"/>
</dbReference>
<dbReference type="EMBL" id="JACTVJ010000007">
    <property type="protein sequence ID" value="MBC9714439.1"/>
    <property type="molecule type" value="Genomic_DNA"/>
</dbReference>
<dbReference type="Proteomes" id="UP000642284">
    <property type="component" value="Unassembled WGS sequence"/>
</dbReference>
<comment type="caution">
    <text evidence="2">The sequence shown here is derived from an EMBL/GenBank/DDBJ whole genome shotgun (WGS) entry which is preliminary data.</text>
</comment>
<feature type="domain" description="HTH luxR-type" evidence="1">
    <location>
        <begin position="252"/>
        <end position="317"/>
    </location>
</feature>
<proteinExistence type="predicted"/>
<evidence type="ECO:0000259" key="1">
    <source>
        <dbReference type="PROSITE" id="PS50043"/>
    </source>
</evidence>
<gene>
    <name evidence="2" type="ORF">H9Y04_17915</name>
</gene>
<reference evidence="2 3" key="1">
    <citation type="submission" date="2020-08" db="EMBL/GenBank/DDBJ databases">
        <title>Genemic of Streptomyces polyaspartic.</title>
        <authorList>
            <person name="Liu W."/>
        </authorList>
    </citation>
    <scope>NUCLEOTIDE SEQUENCE [LARGE SCALE GENOMIC DNA]</scope>
    <source>
        <strain evidence="2 3">TRM66268-LWL</strain>
    </source>
</reference>
<dbReference type="Gene3D" id="1.10.10.10">
    <property type="entry name" value="Winged helix-like DNA-binding domain superfamily/Winged helix DNA-binding domain"/>
    <property type="match status" value="1"/>
</dbReference>
<evidence type="ECO:0000313" key="3">
    <source>
        <dbReference type="Proteomes" id="UP000642284"/>
    </source>
</evidence>
<dbReference type="PRINTS" id="PR00038">
    <property type="entry name" value="HTHLUXR"/>
</dbReference>
<accession>A0ABR7SGU8</accession>
<keyword evidence="3" id="KW-1185">Reference proteome</keyword>
<dbReference type="PANTHER" id="PTHR34293">
    <property type="entry name" value="HTH-TYPE TRANSCRIPTIONAL REGULATOR TRMBL2"/>
    <property type="match status" value="1"/>
</dbReference>
<protein>
    <submittedName>
        <fullName evidence="2">Helix-turn-helix transcriptional regulator</fullName>
    </submittedName>
</protein>
<dbReference type="SMART" id="SM00421">
    <property type="entry name" value="HTH_LUXR"/>
    <property type="match status" value="1"/>
</dbReference>
<dbReference type="PANTHER" id="PTHR34293:SF1">
    <property type="entry name" value="HTH-TYPE TRANSCRIPTIONAL REGULATOR TRMBL2"/>
    <property type="match status" value="1"/>
</dbReference>
<dbReference type="CDD" id="cd06170">
    <property type="entry name" value="LuxR_C_like"/>
    <property type="match status" value="1"/>
</dbReference>
<evidence type="ECO:0000313" key="2">
    <source>
        <dbReference type="EMBL" id="MBC9714439.1"/>
    </source>
</evidence>
<dbReference type="Pfam" id="PF00196">
    <property type="entry name" value="GerE"/>
    <property type="match status" value="1"/>
</dbReference>
<name>A0ABR7SGU8_9ACTN</name>
<organism evidence="2 3">
    <name type="scientific">Streptomyces polyasparticus</name>
    <dbReference type="NCBI Taxonomy" id="2767826"/>
    <lineage>
        <taxon>Bacteria</taxon>
        <taxon>Bacillati</taxon>
        <taxon>Actinomycetota</taxon>
        <taxon>Actinomycetes</taxon>
        <taxon>Kitasatosporales</taxon>
        <taxon>Streptomycetaceae</taxon>
        <taxon>Streptomyces</taxon>
    </lineage>
</organism>